<evidence type="ECO:0000256" key="6">
    <source>
        <dbReference type="ARBA" id="ARBA00023136"/>
    </source>
</evidence>
<accession>A0ABX1GLA8</accession>
<evidence type="ECO:0000313" key="9">
    <source>
        <dbReference type="EMBL" id="NKI30682.1"/>
    </source>
</evidence>
<keyword evidence="3" id="KW-1003">Cell membrane</keyword>
<proteinExistence type="inferred from homology"/>
<dbReference type="Pfam" id="PF02472">
    <property type="entry name" value="ExbD"/>
    <property type="match status" value="1"/>
</dbReference>
<comment type="caution">
    <text evidence="9">The sequence shown here is derived from an EMBL/GenBank/DDBJ whole genome shotgun (WGS) entry which is preliminary data.</text>
</comment>
<keyword evidence="10" id="KW-1185">Reference proteome</keyword>
<reference evidence="9 10" key="1">
    <citation type="submission" date="2020-04" db="EMBL/GenBank/DDBJ databases">
        <authorList>
            <person name="Yoon J."/>
        </authorList>
    </citation>
    <scope>NUCLEOTIDE SEQUENCE [LARGE SCALE GENOMIC DNA]</scope>
    <source>
        <strain evidence="9 10">DJ-13</strain>
    </source>
</reference>
<evidence type="ECO:0000256" key="7">
    <source>
        <dbReference type="RuleBase" id="RU003879"/>
    </source>
</evidence>
<gene>
    <name evidence="9" type="ORF">HCU67_01905</name>
</gene>
<dbReference type="Proteomes" id="UP000718451">
    <property type="component" value="Unassembled WGS sequence"/>
</dbReference>
<dbReference type="RefSeq" id="WP_168550920.1">
    <property type="nucleotide sequence ID" value="NZ_JAAWWL010000001.1"/>
</dbReference>
<comment type="similarity">
    <text evidence="2 7">Belongs to the ExbD/TolR family.</text>
</comment>
<name>A0ABX1GLA8_9FLAO</name>
<feature type="transmembrane region" description="Helical" evidence="8">
    <location>
        <begin position="12"/>
        <end position="31"/>
    </location>
</feature>
<evidence type="ECO:0000256" key="3">
    <source>
        <dbReference type="ARBA" id="ARBA00022475"/>
    </source>
</evidence>
<evidence type="ECO:0000256" key="2">
    <source>
        <dbReference type="ARBA" id="ARBA00005811"/>
    </source>
</evidence>
<organism evidence="9 10">
    <name type="scientific">Croceivirga thetidis</name>
    <dbReference type="NCBI Taxonomy" id="2721623"/>
    <lineage>
        <taxon>Bacteria</taxon>
        <taxon>Pseudomonadati</taxon>
        <taxon>Bacteroidota</taxon>
        <taxon>Flavobacteriia</taxon>
        <taxon>Flavobacteriales</taxon>
        <taxon>Flavobacteriaceae</taxon>
        <taxon>Croceivirga</taxon>
    </lineage>
</organism>
<dbReference type="InterPro" id="IPR003400">
    <property type="entry name" value="ExbD"/>
</dbReference>
<keyword evidence="4 7" id="KW-0812">Transmembrane</keyword>
<evidence type="ECO:0000256" key="4">
    <source>
        <dbReference type="ARBA" id="ARBA00022692"/>
    </source>
</evidence>
<evidence type="ECO:0000256" key="5">
    <source>
        <dbReference type="ARBA" id="ARBA00022989"/>
    </source>
</evidence>
<sequence length="151" mass="17179">MGNFRNRNRNNPAISTASLPDIVFMLLFFFMTVTTIKNEELLVENSLPMANETEKLSKKDRVIEIFVGKVKNSKVDYFQIQMGTQIVNIDELNHAALIALSEIPEELHKVAIVSLKADKKVNMGLINDIKEQLREINLLKINYTVVDGNVF</sequence>
<comment type="subcellular location">
    <subcellularLocation>
        <location evidence="1">Cell membrane</location>
        <topology evidence="1">Single-pass membrane protein</topology>
    </subcellularLocation>
    <subcellularLocation>
        <location evidence="7">Cell membrane</location>
        <topology evidence="7">Single-pass type II membrane protein</topology>
    </subcellularLocation>
</comment>
<keyword evidence="6 8" id="KW-0472">Membrane</keyword>
<keyword evidence="7" id="KW-0653">Protein transport</keyword>
<dbReference type="EMBL" id="JAAWWL010000001">
    <property type="protein sequence ID" value="NKI30682.1"/>
    <property type="molecule type" value="Genomic_DNA"/>
</dbReference>
<protein>
    <submittedName>
        <fullName evidence="9">Biopolymer transporter ExbD</fullName>
    </submittedName>
</protein>
<keyword evidence="7" id="KW-0813">Transport</keyword>
<keyword evidence="5 8" id="KW-1133">Transmembrane helix</keyword>
<evidence type="ECO:0000256" key="8">
    <source>
        <dbReference type="SAM" id="Phobius"/>
    </source>
</evidence>
<evidence type="ECO:0000313" key="10">
    <source>
        <dbReference type="Proteomes" id="UP000718451"/>
    </source>
</evidence>
<evidence type="ECO:0000256" key="1">
    <source>
        <dbReference type="ARBA" id="ARBA00004162"/>
    </source>
</evidence>